<dbReference type="Gene3D" id="3.40.109.10">
    <property type="entry name" value="NADH Oxidase"/>
    <property type="match status" value="1"/>
</dbReference>
<dbReference type="CDD" id="cd02136">
    <property type="entry name" value="PnbA_NfnB-like"/>
    <property type="match status" value="1"/>
</dbReference>
<evidence type="ECO:0000256" key="2">
    <source>
        <dbReference type="ARBA" id="ARBA00007118"/>
    </source>
</evidence>
<dbReference type="Proteomes" id="UP000050786">
    <property type="component" value="Unassembled WGS sequence"/>
</dbReference>
<sequence>MTLSDLDRLLAERHSCRAFRPEPVPKDQIKQILTSASRAPSWCNAQPWNIVITSGAETDAFRRALQNEVTTGAPEPDLPFPTAYTGIYQERRRKCGWALYEAVGVQRGDRAGSAKQMMENFALFGAPHCAIISSPADLGPYGAMDCGGFVMAFTLAAQALGVATIPQAAVASYGKFLHRYFDIPDDRLILCAISFGYSDADHPANGFRTDRADLDEIARWVG</sequence>
<evidence type="ECO:0000259" key="6">
    <source>
        <dbReference type="Pfam" id="PF00881"/>
    </source>
</evidence>
<feature type="domain" description="Nitroreductase" evidence="6">
    <location>
        <begin position="11"/>
        <end position="197"/>
    </location>
</feature>
<keyword evidence="8" id="KW-1185">Reference proteome</keyword>
<comment type="cofactor">
    <cofactor evidence="1">
        <name>FMN</name>
        <dbReference type="ChEBI" id="CHEBI:58210"/>
    </cofactor>
</comment>
<name>A0A0P1EAC6_9RHOB</name>
<evidence type="ECO:0000256" key="1">
    <source>
        <dbReference type="ARBA" id="ARBA00001917"/>
    </source>
</evidence>
<dbReference type="PANTHER" id="PTHR43673:SF2">
    <property type="entry name" value="NITROREDUCTASE"/>
    <property type="match status" value="1"/>
</dbReference>
<dbReference type="SUPFAM" id="SSF55469">
    <property type="entry name" value="FMN-dependent nitroreductase-like"/>
    <property type="match status" value="1"/>
</dbReference>
<dbReference type="InterPro" id="IPR029479">
    <property type="entry name" value="Nitroreductase"/>
</dbReference>
<comment type="similarity">
    <text evidence="2">Belongs to the nitroreductase family.</text>
</comment>
<evidence type="ECO:0000256" key="3">
    <source>
        <dbReference type="ARBA" id="ARBA00022630"/>
    </source>
</evidence>
<dbReference type="InterPro" id="IPR000415">
    <property type="entry name" value="Nitroreductase-like"/>
</dbReference>
<reference evidence="8" key="1">
    <citation type="submission" date="2015-09" db="EMBL/GenBank/DDBJ databases">
        <authorList>
            <person name="Rodrigo-Torres L."/>
            <person name="Arahal D.R."/>
        </authorList>
    </citation>
    <scope>NUCLEOTIDE SEQUENCE [LARGE SCALE GENOMIC DNA]</scope>
    <source>
        <strain evidence="8">CECT 4293</strain>
    </source>
</reference>
<dbReference type="GO" id="GO:0016491">
    <property type="term" value="F:oxidoreductase activity"/>
    <property type="evidence" value="ECO:0007669"/>
    <property type="project" value="UniProtKB-KW"/>
</dbReference>
<keyword evidence="4" id="KW-0288">FMN</keyword>
<organism evidence="7 8">
    <name type="scientific">Ruegeria atlantica</name>
    <dbReference type="NCBI Taxonomy" id="81569"/>
    <lineage>
        <taxon>Bacteria</taxon>
        <taxon>Pseudomonadati</taxon>
        <taxon>Pseudomonadota</taxon>
        <taxon>Alphaproteobacteria</taxon>
        <taxon>Rhodobacterales</taxon>
        <taxon>Roseobacteraceae</taxon>
        <taxon>Ruegeria</taxon>
    </lineage>
</organism>
<keyword evidence="5 7" id="KW-0560">Oxidoreductase</keyword>
<evidence type="ECO:0000256" key="5">
    <source>
        <dbReference type="ARBA" id="ARBA00023002"/>
    </source>
</evidence>
<evidence type="ECO:0000313" key="7">
    <source>
        <dbReference type="EMBL" id="CUH45734.1"/>
    </source>
</evidence>
<accession>A0A0P1EAC6</accession>
<keyword evidence="3" id="KW-0285">Flavoprotein</keyword>
<evidence type="ECO:0000256" key="4">
    <source>
        <dbReference type="ARBA" id="ARBA00022643"/>
    </source>
</evidence>
<dbReference type="PANTHER" id="PTHR43673">
    <property type="entry name" value="NAD(P)H NITROREDUCTASE YDGI-RELATED"/>
    <property type="match status" value="1"/>
</dbReference>
<proteinExistence type="inferred from homology"/>
<evidence type="ECO:0000313" key="8">
    <source>
        <dbReference type="Proteomes" id="UP000050786"/>
    </source>
</evidence>
<dbReference type="EMBL" id="CYPS01000067">
    <property type="protein sequence ID" value="CUH45734.1"/>
    <property type="molecule type" value="Genomic_DNA"/>
</dbReference>
<dbReference type="RefSeq" id="WP_058275608.1">
    <property type="nucleotide sequence ID" value="NZ_CYPS01000067.1"/>
</dbReference>
<dbReference type="AlphaFoldDB" id="A0A0P1EAC6"/>
<gene>
    <name evidence="7" type="primary">nox</name>
    <name evidence="7" type="ORF">RUM4293_04651</name>
</gene>
<protein>
    <submittedName>
        <fullName evidence="7">NADH dehydrogenase</fullName>
        <ecNumber evidence="7">1.6.99.3</ecNumber>
    </submittedName>
</protein>
<dbReference type="Pfam" id="PF00881">
    <property type="entry name" value="Nitroreductase"/>
    <property type="match status" value="1"/>
</dbReference>
<dbReference type="EC" id="1.6.99.3" evidence="7"/>